<dbReference type="Pfam" id="PF17761">
    <property type="entry name" value="DUF1016_N"/>
    <property type="match status" value="1"/>
</dbReference>
<proteinExistence type="predicted"/>
<dbReference type="InterPro" id="IPR011856">
    <property type="entry name" value="tRNA_endonuc-like_dom_sf"/>
</dbReference>
<evidence type="ECO:0000259" key="2">
    <source>
        <dbReference type="Pfam" id="PF17761"/>
    </source>
</evidence>
<evidence type="ECO:0000313" key="3">
    <source>
        <dbReference type="EMBL" id="MBD8039461.1"/>
    </source>
</evidence>
<dbReference type="InterPro" id="IPR053148">
    <property type="entry name" value="PD-DEXK-like_domain"/>
</dbReference>
<dbReference type="PANTHER" id="PTHR30547:SF5">
    <property type="entry name" value="NUCLEASE YHCG-RELATED"/>
    <property type="match status" value="1"/>
</dbReference>
<protein>
    <submittedName>
        <fullName evidence="3">DUF1016 domain-containing protein</fullName>
    </submittedName>
</protein>
<name>A0ABR8Y5Q4_9BACT</name>
<evidence type="ECO:0000313" key="4">
    <source>
        <dbReference type="Proteomes" id="UP000620874"/>
    </source>
</evidence>
<dbReference type="Gene3D" id="3.40.1350.10">
    <property type="match status" value="1"/>
</dbReference>
<reference evidence="3 4" key="1">
    <citation type="submission" date="2020-08" db="EMBL/GenBank/DDBJ databases">
        <title>A Genomic Blueprint of the Chicken Gut Microbiome.</title>
        <authorList>
            <person name="Gilroy R."/>
            <person name="Ravi A."/>
            <person name="Getino M."/>
            <person name="Pursley I."/>
            <person name="Horton D.L."/>
            <person name="Alikhan N.-F."/>
            <person name="Baker D."/>
            <person name="Gharbi K."/>
            <person name="Hall N."/>
            <person name="Watson M."/>
            <person name="Adriaenssens E.M."/>
            <person name="Foster-Nyarko E."/>
            <person name="Jarju S."/>
            <person name="Secka A."/>
            <person name="Antonio M."/>
            <person name="Oren A."/>
            <person name="Chaudhuri R."/>
            <person name="La Ragione R.M."/>
            <person name="Hildebrand F."/>
            <person name="Pallen M.J."/>
        </authorList>
    </citation>
    <scope>NUCLEOTIDE SEQUENCE [LARGE SCALE GENOMIC DNA]</scope>
    <source>
        <strain evidence="3 4">Sa1CVN1</strain>
    </source>
</reference>
<evidence type="ECO:0000259" key="1">
    <source>
        <dbReference type="Pfam" id="PF06250"/>
    </source>
</evidence>
<dbReference type="InterPro" id="IPR041527">
    <property type="entry name" value="YhcG_N"/>
</dbReference>
<dbReference type="PANTHER" id="PTHR30547">
    <property type="entry name" value="UNCHARACTERIZED PROTEIN YHCG-RELATED"/>
    <property type="match status" value="1"/>
</dbReference>
<comment type="caution">
    <text evidence="3">The sequence shown here is derived from an EMBL/GenBank/DDBJ whole genome shotgun (WGS) entry which is preliminary data.</text>
</comment>
<accession>A0ABR8Y5Q4</accession>
<feature type="domain" description="YhcG PDDEXK nuclease" evidence="1">
    <location>
        <begin position="192"/>
        <end position="336"/>
    </location>
</feature>
<dbReference type="RefSeq" id="WP_191762985.1">
    <property type="nucleotide sequence ID" value="NZ_JACSPP010000006.1"/>
</dbReference>
<dbReference type="Proteomes" id="UP000620874">
    <property type="component" value="Unassembled WGS sequence"/>
</dbReference>
<dbReference type="EMBL" id="JACSPP010000006">
    <property type="protein sequence ID" value="MBD8039461.1"/>
    <property type="molecule type" value="Genomic_DNA"/>
</dbReference>
<feature type="domain" description="YhcG N-terminal" evidence="2">
    <location>
        <begin position="27"/>
        <end position="163"/>
    </location>
</feature>
<keyword evidence="4" id="KW-1185">Reference proteome</keyword>
<gene>
    <name evidence="3" type="ORF">H9625_03165</name>
</gene>
<dbReference type="Pfam" id="PF06250">
    <property type="entry name" value="YhcG_C"/>
    <property type="match status" value="1"/>
</dbReference>
<organism evidence="3 4">
    <name type="scientific">Phocaeicola intestinalis</name>
    <dbReference type="NCBI Taxonomy" id="2762212"/>
    <lineage>
        <taxon>Bacteria</taxon>
        <taxon>Pseudomonadati</taxon>
        <taxon>Bacteroidota</taxon>
        <taxon>Bacteroidia</taxon>
        <taxon>Bacteroidales</taxon>
        <taxon>Bacteroidaceae</taxon>
        <taxon>Phocaeicola</taxon>
    </lineage>
</organism>
<dbReference type="InterPro" id="IPR009362">
    <property type="entry name" value="YhcG_C"/>
</dbReference>
<sequence length="362" mass="42011">MANEIKPIVPTDISPTDAVVGNLMSDLRQIIDEARIHVASTANYELTMMYWHIGERINRDVLGNERADYGKQIVATVSRQLQNIYGHKGFDVKSLYRHMQFATLFPDSQIVSTASRQLSWSHFVELLPLKDELQRDYYFTLASANRWSVRQLRKEIDGMLYERTALSSKPEDVVKQELANVRDNKVVSPDVVFKSPYFLEFTGLKGLYSEKDLEDSLVAHLEQFILELGNGFCFAERQKRMIIDGEDFYLDLLFYHRKLHRLIAIDLKLGRFKAQYKGQMELYLRWLEQNEMEPGEETPLGLLLCTEGSEEQIELLQLDKSGIEVAQYMTELPPRDILVQQIQKSLEVAKAKWGHERKEDEV</sequence>